<keyword evidence="5" id="KW-0410">Iron transport</keyword>
<evidence type="ECO:0000256" key="15">
    <source>
        <dbReference type="RuleBase" id="RU003357"/>
    </source>
</evidence>
<proteinExistence type="inferred from homology"/>
<feature type="chain" id="PRO_5032365468" evidence="16">
    <location>
        <begin position="19"/>
        <end position="705"/>
    </location>
</feature>
<dbReference type="Gene3D" id="2.40.170.20">
    <property type="entry name" value="TonB-dependent receptor, beta-barrel domain"/>
    <property type="match status" value="1"/>
</dbReference>
<keyword evidence="10 15" id="KW-0798">TonB box</keyword>
<keyword evidence="8" id="KW-0408">Iron</keyword>
<dbReference type="AlphaFoldDB" id="A0A848H7V7"/>
<dbReference type="Pfam" id="PF07715">
    <property type="entry name" value="Plug"/>
    <property type="match status" value="1"/>
</dbReference>
<evidence type="ECO:0000256" key="1">
    <source>
        <dbReference type="ARBA" id="ARBA00004571"/>
    </source>
</evidence>
<dbReference type="SUPFAM" id="SSF56935">
    <property type="entry name" value="Porins"/>
    <property type="match status" value="1"/>
</dbReference>
<keyword evidence="12 19" id="KW-0675">Receptor</keyword>
<keyword evidence="11 14" id="KW-0472">Membrane</keyword>
<gene>
    <name evidence="19" type="ORF">HHL11_22805</name>
</gene>
<comment type="subcellular location">
    <subcellularLocation>
        <location evidence="1 14">Cell outer membrane</location>
        <topology evidence="1 14">Multi-pass membrane protein</topology>
    </subcellularLocation>
</comment>
<dbReference type="Gene3D" id="2.170.130.10">
    <property type="entry name" value="TonB-dependent receptor, plug domain"/>
    <property type="match status" value="1"/>
</dbReference>
<feature type="domain" description="TonB-dependent receptor plug" evidence="18">
    <location>
        <begin position="45"/>
        <end position="155"/>
    </location>
</feature>
<accession>A0A848H7V7</accession>
<evidence type="ECO:0000313" key="19">
    <source>
        <dbReference type="EMBL" id="NML46594.1"/>
    </source>
</evidence>
<keyword evidence="20" id="KW-1185">Reference proteome</keyword>
<evidence type="ECO:0000256" key="6">
    <source>
        <dbReference type="ARBA" id="ARBA00022692"/>
    </source>
</evidence>
<evidence type="ECO:0000256" key="8">
    <source>
        <dbReference type="ARBA" id="ARBA00023004"/>
    </source>
</evidence>
<evidence type="ECO:0000256" key="12">
    <source>
        <dbReference type="ARBA" id="ARBA00023170"/>
    </source>
</evidence>
<evidence type="ECO:0000256" key="3">
    <source>
        <dbReference type="ARBA" id="ARBA00022448"/>
    </source>
</evidence>
<keyword evidence="13 14" id="KW-0998">Cell outer membrane</keyword>
<comment type="caution">
    <text evidence="19">The sequence shown here is derived from an EMBL/GenBank/DDBJ whole genome shotgun (WGS) entry which is preliminary data.</text>
</comment>
<keyword evidence="4 14" id="KW-1134">Transmembrane beta strand</keyword>
<evidence type="ECO:0000313" key="20">
    <source>
        <dbReference type="Proteomes" id="UP000541185"/>
    </source>
</evidence>
<dbReference type="PANTHER" id="PTHR32552">
    <property type="entry name" value="FERRICHROME IRON RECEPTOR-RELATED"/>
    <property type="match status" value="1"/>
</dbReference>
<keyword evidence="9" id="KW-0406">Ion transport</keyword>
<feature type="signal peptide" evidence="16">
    <location>
        <begin position="1"/>
        <end position="18"/>
    </location>
</feature>
<evidence type="ECO:0000256" key="14">
    <source>
        <dbReference type="PROSITE-ProRule" id="PRU01360"/>
    </source>
</evidence>
<sequence length="705" mass="76379">MRQGVIALAALASLQSLAQTTPDAPAVTLRPVVVTPQPGLVQSAFDTPASVDVIPSQAIHEDQLQVNLSESLVRAPGVVALNRQNYAQDLQISIRGYGARSTFGVRGLRLYVDGIPATMPDGQGQISHFDLPSADRIEVLRGPFSALYGNSSGGVISLFTADGTPNTVIDAGAAVGSDGVRRVNAQVSGTAGAVDYRMDALRFETDGFRDHSAATREGFNGKFNAHFSPDTKLSVVINYVDMPDVQDALGLTRAELQANPQQASPAALQFNTRKSANQLQAGAILEQRVDNENSLKLTAWRGQRGTEQFQAIPVATQVPASSPGGVIVLDRDYQGADGQWVYKTKIAGHPFALTAGLTTEDLQEHRQGFQNFVGSTLGVMGAQRRDEDNEVRSFDQYLQGTWTSEHFTLTAGLRHSQLKFDSQDLYITAGNGNDSGSVDYSALTPVLGAVWHVNETLNLYAAAGKGFETPTLNELAYRPNGQPGLNLGLQPATSKQWELGMKAEPLQNWRTTVALFQARTSNEIVVQTNTGGRSTYQNASATTRRGLEASLDGKWAETWSLLATASWLDATYSEGFLTCVSAPCATPNTLVPAGSRIPGIPRAFGFAELAWRQRGVEAALEYRYIGKIAVDDRNTDFTSAASLFALRLGLNQKWDRWTLREFVRVDNVLDRQYVGSVIVNEGNRRFFEPAPGRTWLLGVNATYAF</sequence>
<evidence type="ECO:0000256" key="13">
    <source>
        <dbReference type="ARBA" id="ARBA00023237"/>
    </source>
</evidence>
<dbReference type="InterPro" id="IPR000531">
    <property type="entry name" value="Beta-barrel_TonB"/>
</dbReference>
<evidence type="ECO:0000256" key="10">
    <source>
        <dbReference type="ARBA" id="ARBA00023077"/>
    </source>
</evidence>
<dbReference type="CDD" id="cd01347">
    <property type="entry name" value="ligand_gated_channel"/>
    <property type="match status" value="1"/>
</dbReference>
<evidence type="ECO:0000256" key="7">
    <source>
        <dbReference type="ARBA" id="ARBA00022729"/>
    </source>
</evidence>
<dbReference type="PROSITE" id="PS52016">
    <property type="entry name" value="TONB_DEPENDENT_REC_3"/>
    <property type="match status" value="1"/>
</dbReference>
<evidence type="ECO:0000256" key="4">
    <source>
        <dbReference type="ARBA" id="ARBA00022452"/>
    </source>
</evidence>
<evidence type="ECO:0000256" key="16">
    <source>
        <dbReference type="SAM" id="SignalP"/>
    </source>
</evidence>
<feature type="domain" description="TonB-dependent receptor-like beta-barrel" evidence="17">
    <location>
        <begin position="238"/>
        <end position="667"/>
    </location>
</feature>
<dbReference type="InterPro" id="IPR012910">
    <property type="entry name" value="Plug_dom"/>
</dbReference>
<reference evidence="19 20" key="1">
    <citation type="submission" date="2020-04" db="EMBL/GenBank/DDBJ databases">
        <title>Ramlibacter sp. G-1-2-2 isolated from soil.</title>
        <authorList>
            <person name="Dahal R.H."/>
        </authorList>
    </citation>
    <scope>NUCLEOTIDE SEQUENCE [LARGE SCALE GENOMIC DNA]</scope>
    <source>
        <strain evidence="19 20">G-1-2-2</strain>
    </source>
</reference>
<name>A0A848H7V7_9BURK</name>
<evidence type="ECO:0000256" key="5">
    <source>
        <dbReference type="ARBA" id="ARBA00022496"/>
    </source>
</evidence>
<comment type="similarity">
    <text evidence="2 14 15">Belongs to the TonB-dependent receptor family.</text>
</comment>
<dbReference type="EMBL" id="JABBFX010000002">
    <property type="protein sequence ID" value="NML46594.1"/>
    <property type="molecule type" value="Genomic_DNA"/>
</dbReference>
<keyword evidence="3 14" id="KW-0813">Transport</keyword>
<dbReference type="PANTHER" id="PTHR32552:SF68">
    <property type="entry name" value="FERRICHROME OUTER MEMBRANE TRANSPORTER_PHAGE RECEPTOR"/>
    <property type="match status" value="1"/>
</dbReference>
<dbReference type="Proteomes" id="UP000541185">
    <property type="component" value="Unassembled WGS sequence"/>
</dbReference>
<dbReference type="RefSeq" id="WP_169420851.1">
    <property type="nucleotide sequence ID" value="NZ_JABBFX010000002.1"/>
</dbReference>
<dbReference type="Pfam" id="PF00593">
    <property type="entry name" value="TonB_dep_Rec_b-barrel"/>
    <property type="match status" value="1"/>
</dbReference>
<keyword evidence="6 14" id="KW-0812">Transmembrane</keyword>
<dbReference type="GO" id="GO:0009279">
    <property type="term" value="C:cell outer membrane"/>
    <property type="evidence" value="ECO:0007669"/>
    <property type="project" value="UniProtKB-SubCell"/>
</dbReference>
<dbReference type="InterPro" id="IPR039426">
    <property type="entry name" value="TonB-dep_rcpt-like"/>
</dbReference>
<evidence type="ECO:0000256" key="11">
    <source>
        <dbReference type="ARBA" id="ARBA00023136"/>
    </source>
</evidence>
<evidence type="ECO:0000256" key="9">
    <source>
        <dbReference type="ARBA" id="ARBA00023065"/>
    </source>
</evidence>
<dbReference type="InterPro" id="IPR037066">
    <property type="entry name" value="Plug_dom_sf"/>
</dbReference>
<protein>
    <submittedName>
        <fullName evidence="19">TonB-dependent receptor</fullName>
    </submittedName>
</protein>
<organism evidence="19 20">
    <name type="scientific">Ramlibacter agri</name>
    <dbReference type="NCBI Taxonomy" id="2728837"/>
    <lineage>
        <taxon>Bacteria</taxon>
        <taxon>Pseudomonadati</taxon>
        <taxon>Pseudomonadota</taxon>
        <taxon>Betaproteobacteria</taxon>
        <taxon>Burkholderiales</taxon>
        <taxon>Comamonadaceae</taxon>
        <taxon>Ramlibacter</taxon>
    </lineage>
</organism>
<keyword evidence="7 16" id="KW-0732">Signal</keyword>
<evidence type="ECO:0000259" key="17">
    <source>
        <dbReference type="Pfam" id="PF00593"/>
    </source>
</evidence>
<evidence type="ECO:0000259" key="18">
    <source>
        <dbReference type="Pfam" id="PF07715"/>
    </source>
</evidence>
<dbReference type="InterPro" id="IPR036942">
    <property type="entry name" value="Beta-barrel_TonB_sf"/>
</dbReference>
<dbReference type="GO" id="GO:0015344">
    <property type="term" value="F:siderophore uptake transmembrane transporter activity"/>
    <property type="evidence" value="ECO:0007669"/>
    <property type="project" value="TreeGrafter"/>
</dbReference>
<evidence type="ECO:0000256" key="2">
    <source>
        <dbReference type="ARBA" id="ARBA00009810"/>
    </source>
</evidence>